<dbReference type="GO" id="GO:0006605">
    <property type="term" value="P:protein targeting"/>
    <property type="evidence" value="ECO:0007669"/>
    <property type="project" value="UniProtKB-UniRule"/>
</dbReference>
<dbReference type="KEGG" id="hjo:AY555_01030"/>
<dbReference type="Proteomes" id="UP000076066">
    <property type="component" value="Chromosome"/>
</dbReference>
<dbReference type="GO" id="GO:0043952">
    <property type="term" value="P:protein transport by the Sec complex"/>
    <property type="evidence" value="ECO:0007669"/>
    <property type="project" value="UniProtKB-UniRule"/>
</dbReference>
<evidence type="ECO:0000256" key="8">
    <source>
        <dbReference type="ARBA" id="ARBA00023136"/>
    </source>
</evidence>
<dbReference type="AlphaFoldDB" id="A0A143DBA1"/>
<evidence type="ECO:0000313" key="10">
    <source>
        <dbReference type="EMBL" id="AMW33994.1"/>
    </source>
</evidence>
<evidence type="ECO:0000256" key="3">
    <source>
        <dbReference type="ARBA" id="ARBA00022475"/>
    </source>
</evidence>
<reference evidence="10 11" key="1">
    <citation type="submission" date="2016-02" db="EMBL/GenBank/DDBJ databases">
        <title>Complete Genome of H5569, the type strain of the newly described species Haematospirillium jordaniae.</title>
        <authorList>
            <person name="Nicholson A.C."/>
            <person name="Humrighouse B.W."/>
            <person name="Loparov V."/>
            <person name="McQuiston J.R."/>
        </authorList>
    </citation>
    <scope>NUCLEOTIDE SEQUENCE [LARGE SCALE GENOMIC DNA]</scope>
    <source>
        <strain evidence="10 11">H5569</strain>
    </source>
</reference>
<evidence type="ECO:0000256" key="1">
    <source>
        <dbReference type="ARBA" id="ARBA00004370"/>
    </source>
</evidence>
<organism evidence="10 11">
    <name type="scientific">Haematospirillum jordaniae</name>
    <dbReference type="NCBI Taxonomy" id="1549855"/>
    <lineage>
        <taxon>Bacteria</taxon>
        <taxon>Pseudomonadati</taxon>
        <taxon>Pseudomonadota</taxon>
        <taxon>Alphaproteobacteria</taxon>
        <taxon>Rhodospirillales</taxon>
        <taxon>Novispirillaceae</taxon>
        <taxon>Haematospirillum</taxon>
    </lineage>
</organism>
<dbReference type="InterPro" id="IPR038379">
    <property type="entry name" value="SecE_sf"/>
</dbReference>
<comment type="subunit">
    <text evidence="9">Component of the Sec protein translocase complex. Heterotrimer consisting of SecY, SecE and SecG subunits. The heterotrimers can form oligomers, although 1 heterotrimer is thought to be able to translocate proteins. Interacts with the ribosome. Interacts with SecDF, and other proteins may be involved. Interacts with SecA.</text>
</comment>
<keyword evidence="4 9" id="KW-0812">Transmembrane</keyword>
<name>A0A143DBA1_9PROT</name>
<dbReference type="EMBL" id="CP014525">
    <property type="protein sequence ID" value="AMW33994.1"/>
    <property type="molecule type" value="Genomic_DNA"/>
</dbReference>
<dbReference type="STRING" id="1549855.AY555_01030"/>
<dbReference type="RefSeq" id="WP_066132271.1">
    <property type="nucleotide sequence ID" value="NZ_CP014525.1"/>
</dbReference>
<evidence type="ECO:0000256" key="5">
    <source>
        <dbReference type="ARBA" id="ARBA00022927"/>
    </source>
</evidence>
<dbReference type="HAMAP" id="MF_00422">
    <property type="entry name" value="SecE"/>
    <property type="match status" value="1"/>
</dbReference>
<evidence type="ECO:0000256" key="2">
    <source>
        <dbReference type="ARBA" id="ARBA00022448"/>
    </source>
</evidence>
<evidence type="ECO:0000256" key="6">
    <source>
        <dbReference type="ARBA" id="ARBA00022989"/>
    </source>
</evidence>
<protein>
    <recommendedName>
        <fullName evidence="9">Protein translocase subunit SecE</fullName>
    </recommendedName>
</protein>
<dbReference type="InterPro" id="IPR001901">
    <property type="entry name" value="Translocase_SecE/Sec61-g"/>
</dbReference>
<proteinExistence type="inferred from homology"/>
<dbReference type="GO" id="GO:0005886">
    <property type="term" value="C:plasma membrane"/>
    <property type="evidence" value="ECO:0007669"/>
    <property type="project" value="UniProtKB-SubCell"/>
</dbReference>
<keyword evidence="6 9" id="KW-1133">Transmembrane helix</keyword>
<dbReference type="GO" id="GO:0065002">
    <property type="term" value="P:intracellular protein transmembrane transport"/>
    <property type="evidence" value="ECO:0007669"/>
    <property type="project" value="UniProtKB-UniRule"/>
</dbReference>
<comment type="similarity">
    <text evidence="9">Belongs to the SecE/SEC61-gamma family.</text>
</comment>
<accession>A0A143DBA1</accession>
<dbReference type="GO" id="GO:0009306">
    <property type="term" value="P:protein secretion"/>
    <property type="evidence" value="ECO:0007669"/>
    <property type="project" value="UniProtKB-UniRule"/>
</dbReference>
<keyword evidence="5 9" id="KW-0653">Protein transport</keyword>
<keyword evidence="11" id="KW-1185">Reference proteome</keyword>
<dbReference type="PANTHER" id="PTHR33910">
    <property type="entry name" value="PROTEIN TRANSLOCASE SUBUNIT SECE"/>
    <property type="match status" value="1"/>
</dbReference>
<dbReference type="Gene3D" id="1.20.5.1030">
    <property type="entry name" value="Preprotein translocase secy subunit"/>
    <property type="match status" value="1"/>
</dbReference>
<dbReference type="PANTHER" id="PTHR33910:SF1">
    <property type="entry name" value="PROTEIN TRANSLOCASE SUBUNIT SECE"/>
    <property type="match status" value="1"/>
</dbReference>
<keyword evidence="3 9" id="KW-1003">Cell membrane</keyword>
<evidence type="ECO:0000256" key="4">
    <source>
        <dbReference type="ARBA" id="ARBA00022692"/>
    </source>
</evidence>
<dbReference type="InterPro" id="IPR005807">
    <property type="entry name" value="SecE_bac"/>
</dbReference>
<keyword evidence="7 9" id="KW-0811">Translocation</keyword>
<evidence type="ECO:0000313" key="11">
    <source>
        <dbReference type="Proteomes" id="UP000076066"/>
    </source>
</evidence>
<sequence length="65" mass="7208">MAKTNPGQFVRQVRQEVARVVWPTRKEAAVSTVMVFVMVVLAALFFLMVDQVLAWGVKLIFGLGG</sequence>
<gene>
    <name evidence="9" type="primary">secE</name>
    <name evidence="10" type="ORF">AY555_01030</name>
</gene>
<comment type="subcellular location">
    <subcellularLocation>
        <location evidence="9">Cell membrane</location>
        <topology evidence="9">Single-pass membrane protein</topology>
    </subcellularLocation>
    <subcellularLocation>
        <location evidence="1">Membrane</location>
    </subcellularLocation>
</comment>
<evidence type="ECO:0000256" key="9">
    <source>
        <dbReference type="HAMAP-Rule" id="MF_00422"/>
    </source>
</evidence>
<dbReference type="GeneID" id="53315741"/>
<evidence type="ECO:0000256" key="7">
    <source>
        <dbReference type="ARBA" id="ARBA00023010"/>
    </source>
</evidence>
<feature type="transmembrane region" description="Helical" evidence="9">
    <location>
        <begin position="28"/>
        <end position="49"/>
    </location>
</feature>
<keyword evidence="8 9" id="KW-0472">Membrane</keyword>
<dbReference type="NCBIfam" id="TIGR00964">
    <property type="entry name" value="secE_bact"/>
    <property type="match status" value="1"/>
</dbReference>
<dbReference type="Pfam" id="PF00584">
    <property type="entry name" value="SecE"/>
    <property type="match status" value="1"/>
</dbReference>
<keyword evidence="2 9" id="KW-0813">Transport</keyword>
<dbReference type="GO" id="GO:0008320">
    <property type="term" value="F:protein transmembrane transporter activity"/>
    <property type="evidence" value="ECO:0007669"/>
    <property type="project" value="UniProtKB-UniRule"/>
</dbReference>
<comment type="function">
    <text evidence="9">Essential subunit of the Sec protein translocation channel SecYEG. Clamps together the 2 halves of SecY. May contact the channel plug during translocation.</text>
</comment>